<feature type="compositionally biased region" description="Basic and acidic residues" evidence="1">
    <location>
        <begin position="436"/>
        <end position="453"/>
    </location>
</feature>
<evidence type="ECO:0000313" key="4">
    <source>
        <dbReference type="EMBL" id="ABG10177.1"/>
    </source>
</evidence>
<feature type="transmembrane region" description="Helical" evidence="2">
    <location>
        <begin position="73"/>
        <end position="97"/>
    </location>
</feature>
<feature type="compositionally biased region" description="Basic and acidic residues" evidence="1">
    <location>
        <begin position="487"/>
        <end position="521"/>
    </location>
</feature>
<accession>A0A5Q5BP75</accession>
<feature type="compositionally biased region" description="Basic and acidic residues" evidence="1">
    <location>
        <begin position="334"/>
        <end position="351"/>
    </location>
</feature>
<protein>
    <submittedName>
        <fullName evidence="4">Abortive infection protein</fullName>
    </submittedName>
</protein>
<organism evidence="4">
    <name type="scientific">Mycobacterium sp. (strain MCS)</name>
    <dbReference type="NCBI Taxonomy" id="164756"/>
    <lineage>
        <taxon>Bacteria</taxon>
        <taxon>Bacillati</taxon>
        <taxon>Actinomycetota</taxon>
        <taxon>Actinomycetes</taxon>
        <taxon>Mycobacteriales</taxon>
        <taxon>Mycobacteriaceae</taxon>
        <taxon>Mycobacterium</taxon>
    </lineage>
</organism>
<feature type="compositionally biased region" description="Basic and acidic residues" evidence="1">
    <location>
        <begin position="390"/>
        <end position="399"/>
    </location>
</feature>
<feature type="domain" description="CAAX prenyl protease 2/Lysostaphin resistance protein A-like" evidence="3">
    <location>
        <begin position="150"/>
        <end position="227"/>
    </location>
</feature>
<keyword evidence="2" id="KW-1133">Transmembrane helix</keyword>
<dbReference type="EMBL" id="CP000384">
    <property type="protein sequence ID" value="ABG10177.1"/>
    <property type="molecule type" value="Genomic_DNA"/>
</dbReference>
<feature type="transmembrane region" description="Helical" evidence="2">
    <location>
        <begin position="182"/>
        <end position="198"/>
    </location>
</feature>
<reference evidence="4" key="1">
    <citation type="submission" date="2006-06" db="EMBL/GenBank/DDBJ databases">
        <title>Complete sequence of chromosome of Mycobacterium sp. MCS.</title>
        <authorList>
            <consortium name="US DOE Joint Genome Institute"/>
            <person name="Copeland A."/>
            <person name="Lucas S."/>
            <person name="Lapidus A."/>
            <person name="Barry K."/>
            <person name="Detter J.C."/>
            <person name="Glavina del Rio T."/>
            <person name="Hammon N."/>
            <person name="Israni S."/>
            <person name="Dalin E."/>
            <person name="Tice H."/>
            <person name="Pitluck S."/>
            <person name="Martinez M."/>
            <person name="Schmutz J."/>
            <person name="Larimer F."/>
            <person name="Land M."/>
            <person name="Hauser L."/>
            <person name="Kyrpides N."/>
            <person name="Kim E."/>
            <person name="Miller C.D."/>
            <person name="Hughes J.E."/>
            <person name="Anderson A.J."/>
            <person name="Sims R.C."/>
            <person name="Richardson P."/>
        </authorList>
    </citation>
    <scope>NUCLEOTIDE SEQUENCE [LARGE SCALE GENOMIC DNA]</scope>
    <source>
        <strain evidence="4">MCS</strain>
    </source>
</reference>
<feature type="compositionally biased region" description="Basic and acidic residues" evidence="1">
    <location>
        <begin position="418"/>
        <end position="430"/>
    </location>
</feature>
<feature type="transmembrane region" description="Helical" evidence="2">
    <location>
        <begin position="109"/>
        <end position="130"/>
    </location>
</feature>
<dbReference type="InterPro" id="IPR003675">
    <property type="entry name" value="Rce1/LyrA-like_dom"/>
</dbReference>
<feature type="compositionally biased region" description="Basic and acidic residues" evidence="1">
    <location>
        <begin position="275"/>
        <end position="325"/>
    </location>
</feature>
<proteinExistence type="predicted"/>
<dbReference type="GO" id="GO:0080120">
    <property type="term" value="P:CAAX-box protein maturation"/>
    <property type="evidence" value="ECO:0007669"/>
    <property type="project" value="UniProtKB-ARBA"/>
</dbReference>
<keyword evidence="2" id="KW-0812">Transmembrane</keyword>
<feature type="compositionally biased region" description="Basic and acidic residues" evidence="1">
    <location>
        <begin position="359"/>
        <end position="382"/>
    </location>
</feature>
<feature type="compositionally biased region" description="Basic and acidic residues" evidence="1">
    <location>
        <begin position="534"/>
        <end position="550"/>
    </location>
</feature>
<dbReference type="AlphaFoldDB" id="A0A5Q5BP75"/>
<gene>
    <name evidence="4" type="ordered locus">Mmcs_4072</name>
</gene>
<dbReference type="KEGG" id="mmc:Mmcs_4072"/>
<feature type="compositionally biased region" description="Basic and acidic residues" evidence="1">
    <location>
        <begin position="628"/>
        <end position="645"/>
    </location>
</feature>
<dbReference type="Pfam" id="PF02517">
    <property type="entry name" value="Rce1-like"/>
    <property type="match status" value="1"/>
</dbReference>
<feature type="region of interest" description="Disordered" evidence="1">
    <location>
        <begin position="251"/>
        <end position="667"/>
    </location>
</feature>
<evidence type="ECO:0000256" key="1">
    <source>
        <dbReference type="SAM" id="MobiDB-lite"/>
    </source>
</evidence>
<dbReference type="GO" id="GO:0004175">
    <property type="term" value="F:endopeptidase activity"/>
    <property type="evidence" value="ECO:0007669"/>
    <property type="project" value="UniProtKB-ARBA"/>
</dbReference>
<evidence type="ECO:0000256" key="2">
    <source>
        <dbReference type="SAM" id="Phobius"/>
    </source>
</evidence>
<evidence type="ECO:0000259" key="3">
    <source>
        <dbReference type="Pfam" id="PF02517"/>
    </source>
</evidence>
<keyword evidence="2" id="KW-0472">Membrane</keyword>
<sequence>MTETDRSSPTPAPCDERTGFLREARGVVMSVAAPAGEWPAVIRRRRIIVAIFVVIGFGLLGYSLSIPPGDPDFYWFTAGLAVFWTAGAFLSGPLHLGRICYRSRNQRPVITGTVVGLALGGAFVVAALVAREIPLMAEYAVRVLEHANQGALWLVVVITVVNGLAEELFFRGALYTSLGNRWNGWWAVLWSTAVYVVVTGVSTQNFMLAIAAIVLGTVCALERRATGECSHPCSPTSSGAWSWCSHCPRSSGSDPSTEGMGDFVARHPRCRHRNRGEQHRRDTRDHEDGLHRHDLRQRADDRERNRHERQRDEEVQTGDPAEHVGRHPALQQRPPDHHAGTVGHPDREGGRGHHRERRRRPDDDERDRARPPHRHHDGEVAPRHPHRRDGKGAKRTADAEEREDESVGACAVGEALLGDERQQHLDRSEHDEDEHAGEQQRRQQPRGAEHEPETVAQVVQDTCARGLRPGVRRARRDQQEQAEPEQGGDHECPDRGQRGADHHAGDRGSHRPLEHRPHHTLDAVGGEQRFGGQDAREDRAVGGEEERGGDAEDPGGDGQMPNAKGVNQSQCGDDADGQEVHRFDDDDDGALAEAVGGQPADEDERHQAGAEAGGDQRQRGGVVVEGDDLQRHHDRPHALGEDRQRDRRHQQPVLADGERGEHAPSTGATRWLLVEGRRTHLSMVVDGVGLSPTIFGSEEVVEGRQPAGEFGDRPLVQRHALFGCFDRETAVQIRRGARRRCR</sequence>
<feature type="transmembrane region" description="Helical" evidence="2">
    <location>
        <begin position="47"/>
        <end position="67"/>
    </location>
</feature>
<feature type="transmembrane region" description="Helical" evidence="2">
    <location>
        <begin position="150"/>
        <end position="170"/>
    </location>
</feature>
<feature type="compositionally biased region" description="Basic and acidic residues" evidence="1">
    <location>
        <begin position="603"/>
        <end position="618"/>
    </location>
</feature>
<name>A0A5Q5BP75_MYCSS</name>